<proteinExistence type="predicted"/>
<dbReference type="PANTHER" id="PTHR46148:SF44">
    <property type="entry name" value="GAG-POL POLYPROTEIN"/>
    <property type="match status" value="1"/>
</dbReference>
<reference evidence="1" key="1">
    <citation type="submission" date="2023-08" db="EMBL/GenBank/DDBJ databases">
        <title>A de novo genome assembly of Solanum verrucosum Schlechtendal, a Mexican diploid species geographically isolated from the other diploid A-genome species in potato relatives.</title>
        <authorList>
            <person name="Hosaka K."/>
        </authorList>
    </citation>
    <scope>NUCLEOTIDE SEQUENCE</scope>
    <source>
        <tissue evidence="1">Young leaves</tissue>
    </source>
</reference>
<protein>
    <submittedName>
        <fullName evidence="1">Uncharacterized protein</fullName>
    </submittedName>
</protein>
<gene>
    <name evidence="1" type="ORF">MTR67_023274</name>
</gene>
<dbReference type="EMBL" id="CP133616">
    <property type="protein sequence ID" value="WMV29889.1"/>
    <property type="molecule type" value="Genomic_DNA"/>
</dbReference>
<accession>A0AAF0TS18</accession>
<organism evidence="1 2">
    <name type="scientific">Solanum verrucosum</name>
    <dbReference type="NCBI Taxonomy" id="315347"/>
    <lineage>
        <taxon>Eukaryota</taxon>
        <taxon>Viridiplantae</taxon>
        <taxon>Streptophyta</taxon>
        <taxon>Embryophyta</taxon>
        <taxon>Tracheophyta</taxon>
        <taxon>Spermatophyta</taxon>
        <taxon>Magnoliopsida</taxon>
        <taxon>eudicotyledons</taxon>
        <taxon>Gunneridae</taxon>
        <taxon>Pentapetalae</taxon>
        <taxon>asterids</taxon>
        <taxon>lamiids</taxon>
        <taxon>Solanales</taxon>
        <taxon>Solanaceae</taxon>
        <taxon>Solanoideae</taxon>
        <taxon>Solaneae</taxon>
        <taxon>Solanum</taxon>
    </lineage>
</organism>
<dbReference type="AlphaFoldDB" id="A0AAF0TS18"/>
<evidence type="ECO:0000313" key="1">
    <source>
        <dbReference type="EMBL" id="WMV29889.1"/>
    </source>
</evidence>
<keyword evidence="2" id="KW-1185">Reference proteome</keyword>
<dbReference type="Proteomes" id="UP001234989">
    <property type="component" value="Chromosome 5"/>
</dbReference>
<sequence>MLRRSHSDPSHVLPDESIEVNLDLTYNEEPILIQAREVKQCRNKRIPLVKVLCGNHSGKKATWEREEDMRTQYPPLFRD</sequence>
<dbReference type="PANTHER" id="PTHR46148">
    <property type="entry name" value="CHROMO DOMAIN-CONTAINING PROTEIN"/>
    <property type="match status" value="1"/>
</dbReference>
<evidence type="ECO:0000313" key="2">
    <source>
        <dbReference type="Proteomes" id="UP001234989"/>
    </source>
</evidence>
<name>A0AAF0TS18_SOLVR</name>